<dbReference type="GO" id="GO:0016020">
    <property type="term" value="C:membrane"/>
    <property type="evidence" value="ECO:0007669"/>
    <property type="project" value="UniProtKB-SubCell"/>
</dbReference>
<keyword evidence="4 5" id="KW-0472">Membrane</keyword>
<reference evidence="7 8" key="1">
    <citation type="journal article" date="2009" name="Stand. Genomic Sci.">
        <title>Complete genome sequence of Halogeometricum borinquense type strain (PR3).</title>
        <authorList>
            <person name="Malfatti S."/>
            <person name="Tindall B.J."/>
            <person name="Schneider S."/>
            <person name="Fahnrich R."/>
            <person name="Lapidus A."/>
            <person name="Labuttii K."/>
            <person name="Copeland A."/>
            <person name="Glavina Del Rio T."/>
            <person name="Nolan M."/>
            <person name="Chen F."/>
            <person name="Lucas S."/>
            <person name="Tice H."/>
            <person name="Cheng J.F."/>
            <person name="Bruce D."/>
            <person name="Goodwin L."/>
            <person name="Pitluck S."/>
            <person name="Anderson I."/>
            <person name="Pati A."/>
            <person name="Ivanova N."/>
            <person name="Mavromatis K."/>
            <person name="Chen A."/>
            <person name="Palaniappan K."/>
            <person name="D'haeseleer P."/>
            <person name="Goker M."/>
            <person name="Bristow J."/>
            <person name="Eisen J.A."/>
            <person name="Markowitz V."/>
            <person name="Hugenholtz P."/>
            <person name="Kyrpides N.C."/>
            <person name="Klenk H.P."/>
            <person name="Chain P."/>
        </authorList>
    </citation>
    <scope>NUCLEOTIDE SEQUENCE [LARGE SCALE GENOMIC DNA]</scope>
    <source>
        <strain evidence="8">ATCC 700274 / DSM 11551 / JCM 10706 / KCTC 4070 / PR3</strain>
    </source>
</reference>
<evidence type="ECO:0000313" key="8">
    <source>
        <dbReference type="Proteomes" id="UP000006663"/>
    </source>
</evidence>
<evidence type="ECO:0000313" key="7">
    <source>
        <dbReference type="EMBL" id="ADQ66567.1"/>
    </source>
</evidence>
<dbReference type="AlphaFoldDB" id="E4NPT4"/>
<accession>E4NPT4</accession>
<dbReference type="KEGG" id="hbo:Hbor_09730"/>
<dbReference type="CDD" id="cd06530">
    <property type="entry name" value="S26_SPase_I"/>
    <property type="match status" value="1"/>
</dbReference>
<organism evidence="7 8">
    <name type="scientific">Halogeometricum borinquense (strain ATCC 700274 / DSM 11551 / JCM 10706 / KCTC 4070 / PR3)</name>
    <dbReference type="NCBI Taxonomy" id="469382"/>
    <lineage>
        <taxon>Archaea</taxon>
        <taxon>Methanobacteriati</taxon>
        <taxon>Methanobacteriota</taxon>
        <taxon>Stenosarchaea group</taxon>
        <taxon>Halobacteria</taxon>
        <taxon>Halobacteriales</taxon>
        <taxon>Haloferacaceae</taxon>
        <taxon>Halogeometricum</taxon>
    </lineage>
</organism>
<dbReference type="PANTHER" id="PTHR10806">
    <property type="entry name" value="SIGNAL PEPTIDASE COMPLEX CATALYTIC SUBUNIT SEC11"/>
    <property type="match status" value="1"/>
</dbReference>
<evidence type="ECO:0000256" key="1">
    <source>
        <dbReference type="ARBA" id="ARBA00004370"/>
    </source>
</evidence>
<evidence type="ECO:0000256" key="3">
    <source>
        <dbReference type="ARBA" id="ARBA00022989"/>
    </source>
</evidence>
<evidence type="ECO:0000256" key="5">
    <source>
        <dbReference type="SAM" id="Phobius"/>
    </source>
</evidence>
<dbReference type="EMBL" id="CP001690">
    <property type="protein sequence ID" value="ADQ66567.1"/>
    <property type="molecule type" value="Genomic_DNA"/>
</dbReference>
<sequence>MGAQDNLHPGEPPTFCRLFADSWSMADDSGSRIPVYVRDTLQTLAAVVFVGLLLFALTGVWPPMVAVESGSMEPHIDTGDMVVVSDAGRFSGASADEHGIVTYAESDGYSRFSGKGDVIVYMPPERTGSPIIHRARFYVESGENWYDRAAPDAIAPGIDNCDELTNCPAPNAGYITKGDNVRQYDQARGLARPVKPEWVRAKAQVRVPFLGWVRLAIAGKA</sequence>
<dbReference type="PANTHER" id="PTHR10806:SF6">
    <property type="entry name" value="SIGNAL PEPTIDASE COMPLEX CATALYTIC SUBUNIT SEC11"/>
    <property type="match status" value="1"/>
</dbReference>
<keyword evidence="3 5" id="KW-1133">Transmembrane helix</keyword>
<evidence type="ECO:0000256" key="4">
    <source>
        <dbReference type="ARBA" id="ARBA00023136"/>
    </source>
</evidence>
<name>E4NPT4_HALBP</name>
<dbReference type="GO" id="GO:0006465">
    <property type="term" value="P:signal peptide processing"/>
    <property type="evidence" value="ECO:0007669"/>
    <property type="project" value="InterPro"/>
</dbReference>
<feature type="domain" description="Peptidase S26" evidence="6">
    <location>
        <begin position="44"/>
        <end position="134"/>
    </location>
</feature>
<dbReference type="SUPFAM" id="SSF51306">
    <property type="entry name" value="LexA/Signal peptidase"/>
    <property type="match status" value="1"/>
</dbReference>
<dbReference type="STRING" id="469382.Hbor_09730"/>
<dbReference type="Gene3D" id="2.10.109.10">
    <property type="entry name" value="Umud Fragment, subunit A"/>
    <property type="match status" value="1"/>
</dbReference>
<gene>
    <name evidence="7" type="ordered locus">Hbor_09730</name>
</gene>
<dbReference type="InterPro" id="IPR036286">
    <property type="entry name" value="LexA/Signal_pep-like_sf"/>
</dbReference>
<keyword evidence="8" id="KW-1185">Reference proteome</keyword>
<dbReference type="HOGENOM" id="CLU_054902_1_1_2"/>
<protein>
    <submittedName>
        <fullName evidence="7">Signal peptidase I</fullName>
    </submittedName>
</protein>
<keyword evidence="2 5" id="KW-0812">Transmembrane</keyword>
<feature type="transmembrane region" description="Helical" evidence="5">
    <location>
        <begin position="41"/>
        <end position="61"/>
    </location>
</feature>
<evidence type="ECO:0000256" key="2">
    <source>
        <dbReference type="ARBA" id="ARBA00022692"/>
    </source>
</evidence>
<dbReference type="InterPro" id="IPR019533">
    <property type="entry name" value="Peptidase_S26"/>
</dbReference>
<dbReference type="Pfam" id="PF10502">
    <property type="entry name" value="Peptidase_S26"/>
    <property type="match status" value="1"/>
</dbReference>
<comment type="subcellular location">
    <subcellularLocation>
        <location evidence="1">Membrane</location>
    </subcellularLocation>
</comment>
<dbReference type="Proteomes" id="UP000006663">
    <property type="component" value="Chromosome"/>
</dbReference>
<dbReference type="eggNOG" id="arCOG01739">
    <property type="taxonomic scope" value="Archaea"/>
</dbReference>
<dbReference type="GO" id="GO:0004252">
    <property type="term" value="F:serine-type endopeptidase activity"/>
    <property type="evidence" value="ECO:0007669"/>
    <property type="project" value="InterPro"/>
</dbReference>
<proteinExistence type="predicted"/>
<dbReference type="InterPro" id="IPR001733">
    <property type="entry name" value="Peptidase_S26B"/>
</dbReference>
<evidence type="ECO:0000259" key="6">
    <source>
        <dbReference type="Pfam" id="PF10502"/>
    </source>
</evidence>